<dbReference type="OrthoDB" id="9809126at2"/>
<comment type="caution">
    <text evidence="2">The sequence shown here is derived from an EMBL/GenBank/DDBJ whole genome shotgun (WGS) entry which is preliminary data.</text>
</comment>
<dbReference type="Pfam" id="PF02486">
    <property type="entry name" value="Rep_trans"/>
    <property type="match status" value="1"/>
</dbReference>
<keyword evidence="3" id="KW-1185">Reference proteome</keyword>
<dbReference type="RefSeq" id="WP_078307769.1">
    <property type="nucleotide sequence ID" value="NZ_MUYT01000008.1"/>
</dbReference>
<dbReference type="EMBL" id="MUYT01000008">
    <property type="protein sequence ID" value="OOS20379.1"/>
    <property type="molecule type" value="Genomic_DNA"/>
</dbReference>
<feature type="domain" description="Replication initiation protein-like C-terminal" evidence="1">
    <location>
        <begin position="183"/>
        <end position="358"/>
    </location>
</feature>
<dbReference type="STRING" id="90241.B0682_07085"/>
<protein>
    <recommendedName>
        <fullName evidence="1">Replication initiation protein-like C-terminal domain-containing protein</fullName>
    </recommendedName>
</protein>
<accession>A0A1T0CDM8</accession>
<sequence>MAARKTQVKKITSREDYCSKIMQIAKKQTLTITNGKKQIEVPVRVPVAGQLVTIDALNYVTSISSYDHGNSVNDENYFESFIRNPEHTDDEKNKVADELADEIALTLGQLFGKPFTEIRRNVKGLHGYKYQYTIGHDDYTLGKIAFGGNKSTVLIMITGKGCYEAKDTWEYFLYDWLNKQEKAKITRIDLALDDFGGEFSSAEQANEADSQNKFSLNNRQPKVQHLGDWKRHEGEGRTLQVGKRENGKMYRGYEKGKQLGDPEHPWFRSEIEFKNKDRILPLDMLISPTDYFAGAYPYALELIEYKHKEIFQTCKKIETQKVESEISFHKAVSIMKKQFGKYIKTFRELLPQDEKDTIILDLIQTDKAHDYVPKRLRVTDSYFQKLAGVAEPVNHCNFCPIPI</sequence>
<gene>
    <name evidence="2" type="ORF">B0682_07085</name>
</gene>
<evidence type="ECO:0000259" key="1">
    <source>
        <dbReference type="Pfam" id="PF02486"/>
    </source>
</evidence>
<dbReference type="AlphaFoldDB" id="A0A1T0CDM8"/>
<organism evidence="2 3">
    <name type="scientific">Lwoffella lincolnii</name>
    <dbReference type="NCBI Taxonomy" id="90241"/>
    <lineage>
        <taxon>Bacteria</taxon>
        <taxon>Pseudomonadati</taxon>
        <taxon>Pseudomonadota</taxon>
        <taxon>Gammaproteobacteria</taxon>
        <taxon>Moraxellales</taxon>
        <taxon>Moraxellaceae</taxon>
        <taxon>Lwoffella</taxon>
    </lineage>
</organism>
<evidence type="ECO:0000313" key="3">
    <source>
        <dbReference type="Proteomes" id="UP000191094"/>
    </source>
</evidence>
<proteinExistence type="predicted"/>
<evidence type="ECO:0000313" key="2">
    <source>
        <dbReference type="EMBL" id="OOS20379.1"/>
    </source>
</evidence>
<name>A0A1T0CDM8_9GAMM</name>
<dbReference type="InterPro" id="IPR003491">
    <property type="entry name" value="REP-like_C"/>
</dbReference>
<dbReference type="Proteomes" id="UP000191094">
    <property type="component" value="Unassembled WGS sequence"/>
</dbReference>
<reference evidence="2 3" key="1">
    <citation type="submission" date="2017-02" db="EMBL/GenBank/DDBJ databases">
        <title>Draft genome sequence of Moraxella lincolnii CCUG 9405T type strain.</title>
        <authorList>
            <person name="Salva-Serra F."/>
            <person name="Engstrom-Jakobsson H."/>
            <person name="Thorell K."/>
            <person name="Jaen-Luchoro D."/>
            <person name="Gonzales-Siles L."/>
            <person name="Karlsson R."/>
            <person name="Yazdan S."/>
            <person name="Boulund F."/>
            <person name="Johnning A."/>
            <person name="Engstrand L."/>
            <person name="Kristiansson E."/>
            <person name="Moore E."/>
        </authorList>
    </citation>
    <scope>NUCLEOTIDE SEQUENCE [LARGE SCALE GENOMIC DNA]</scope>
    <source>
        <strain evidence="2 3">CCUG 9405</strain>
    </source>
</reference>